<keyword evidence="2" id="KW-1185">Reference proteome</keyword>
<gene>
    <name evidence="1" type="ORF">L6164_002112</name>
</gene>
<accession>A0ACB9PWN6</accession>
<comment type="caution">
    <text evidence="1">The sequence shown here is derived from an EMBL/GenBank/DDBJ whole genome shotgun (WGS) entry which is preliminary data.</text>
</comment>
<dbReference type="Proteomes" id="UP000828941">
    <property type="component" value="Chromosome 2"/>
</dbReference>
<name>A0ACB9PWN6_BAUVA</name>
<dbReference type="EMBL" id="CM039427">
    <property type="protein sequence ID" value="KAI4353142.1"/>
    <property type="molecule type" value="Genomic_DNA"/>
</dbReference>
<evidence type="ECO:0000313" key="2">
    <source>
        <dbReference type="Proteomes" id="UP000828941"/>
    </source>
</evidence>
<proteinExistence type="predicted"/>
<evidence type="ECO:0000313" key="1">
    <source>
        <dbReference type="EMBL" id="KAI4353142.1"/>
    </source>
</evidence>
<sequence>MQLVTLPLIGIDIRDFLFALFAATLTPGIESRNQALSKTRQENTSIRSQPHYTAGGNLVLQWCHGIRMRRNSTKEVPMCHFMDFWAK</sequence>
<reference evidence="1 2" key="1">
    <citation type="journal article" date="2022" name="DNA Res.">
        <title>Chromosomal-level genome assembly of the orchid tree Bauhinia variegata (Leguminosae; Cercidoideae) supports the allotetraploid origin hypothesis of Bauhinia.</title>
        <authorList>
            <person name="Zhong Y."/>
            <person name="Chen Y."/>
            <person name="Zheng D."/>
            <person name="Pang J."/>
            <person name="Liu Y."/>
            <person name="Luo S."/>
            <person name="Meng S."/>
            <person name="Qian L."/>
            <person name="Wei D."/>
            <person name="Dai S."/>
            <person name="Zhou R."/>
        </authorList>
    </citation>
    <scope>NUCLEOTIDE SEQUENCE [LARGE SCALE GENOMIC DNA]</scope>
    <source>
        <strain evidence="1">BV-YZ2020</strain>
    </source>
</reference>
<protein>
    <submittedName>
        <fullName evidence="1">Uncharacterized protein</fullName>
    </submittedName>
</protein>
<organism evidence="1 2">
    <name type="scientific">Bauhinia variegata</name>
    <name type="common">Purple orchid tree</name>
    <name type="synonym">Phanera variegata</name>
    <dbReference type="NCBI Taxonomy" id="167791"/>
    <lineage>
        <taxon>Eukaryota</taxon>
        <taxon>Viridiplantae</taxon>
        <taxon>Streptophyta</taxon>
        <taxon>Embryophyta</taxon>
        <taxon>Tracheophyta</taxon>
        <taxon>Spermatophyta</taxon>
        <taxon>Magnoliopsida</taxon>
        <taxon>eudicotyledons</taxon>
        <taxon>Gunneridae</taxon>
        <taxon>Pentapetalae</taxon>
        <taxon>rosids</taxon>
        <taxon>fabids</taxon>
        <taxon>Fabales</taxon>
        <taxon>Fabaceae</taxon>
        <taxon>Cercidoideae</taxon>
        <taxon>Cercideae</taxon>
        <taxon>Bauhiniinae</taxon>
        <taxon>Bauhinia</taxon>
    </lineage>
</organism>